<dbReference type="SUPFAM" id="SSF161098">
    <property type="entry name" value="MetI-like"/>
    <property type="match status" value="1"/>
</dbReference>
<dbReference type="GO" id="GO:0055085">
    <property type="term" value="P:transmembrane transport"/>
    <property type="evidence" value="ECO:0007669"/>
    <property type="project" value="InterPro"/>
</dbReference>
<dbReference type="CDD" id="cd06261">
    <property type="entry name" value="TM_PBP2"/>
    <property type="match status" value="1"/>
</dbReference>
<feature type="transmembrane region" description="Helical" evidence="8">
    <location>
        <begin position="92"/>
        <end position="108"/>
    </location>
</feature>
<evidence type="ECO:0000256" key="4">
    <source>
        <dbReference type="ARBA" id="ARBA00022475"/>
    </source>
</evidence>
<evidence type="ECO:0000256" key="7">
    <source>
        <dbReference type="ARBA" id="ARBA00023136"/>
    </source>
</evidence>
<comment type="caution">
    <text evidence="10">The sequence shown here is derived from an EMBL/GenBank/DDBJ whole genome shotgun (WGS) entry which is preliminary data.</text>
</comment>
<dbReference type="InterPro" id="IPR035906">
    <property type="entry name" value="MetI-like_sf"/>
</dbReference>
<organism evidence="10">
    <name type="scientific">bioreactor metagenome</name>
    <dbReference type="NCBI Taxonomy" id="1076179"/>
    <lineage>
        <taxon>unclassified sequences</taxon>
        <taxon>metagenomes</taxon>
        <taxon>ecological metagenomes</taxon>
    </lineage>
</organism>
<dbReference type="PROSITE" id="PS50928">
    <property type="entry name" value="ABC_TM1"/>
    <property type="match status" value="1"/>
</dbReference>
<comment type="similarity">
    <text evidence="2">Belongs to the binding-protein-dependent transport system permease family. CysTW subfamily.</text>
</comment>
<name>A0A645EZA1_9ZZZZ</name>
<evidence type="ECO:0000256" key="5">
    <source>
        <dbReference type="ARBA" id="ARBA00022692"/>
    </source>
</evidence>
<evidence type="ECO:0000256" key="6">
    <source>
        <dbReference type="ARBA" id="ARBA00022989"/>
    </source>
</evidence>
<comment type="subcellular location">
    <subcellularLocation>
        <location evidence="1">Cell membrane</location>
        <topology evidence="1">Multi-pass membrane protein</topology>
    </subcellularLocation>
</comment>
<dbReference type="Gene3D" id="1.10.3720.10">
    <property type="entry name" value="MetI-like"/>
    <property type="match status" value="1"/>
</dbReference>
<evidence type="ECO:0000256" key="1">
    <source>
        <dbReference type="ARBA" id="ARBA00004651"/>
    </source>
</evidence>
<keyword evidence="5 8" id="KW-0812">Transmembrane</keyword>
<evidence type="ECO:0000259" key="9">
    <source>
        <dbReference type="PROSITE" id="PS50928"/>
    </source>
</evidence>
<feature type="domain" description="ABC transmembrane type-1" evidence="9">
    <location>
        <begin position="1"/>
        <end position="108"/>
    </location>
</feature>
<keyword evidence="4" id="KW-1003">Cell membrane</keyword>
<gene>
    <name evidence="10" type="ORF">SDC9_152977</name>
</gene>
<keyword evidence="7 8" id="KW-0472">Membrane</keyword>
<dbReference type="GO" id="GO:0005886">
    <property type="term" value="C:plasma membrane"/>
    <property type="evidence" value="ECO:0007669"/>
    <property type="project" value="UniProtKB-SubCell"/>
</dbReference>
<reference evidence="10" key="1">
    <citation type="submission" date="2019-08" db="EMBL/GenBank/DDBJ databases">
        <authorList>
            <person name="Kucharzyk K."/>
            <person name="Murdoch R.W."/>
            <person name="Higgins S."/>
            <person name="Loffler F."/>
        </authorList>
    </citation>
    <scope>NUCLEOTIDE SEQUENCE</scope>
</reference>
<dbReference type="AlphaFoldDB" id="A0A645EZA1"/>
<keyword evidence="6 8" id="KW-1133">Transmembrane helix</keyword>
<dbReference type="PANTHER" id="PTHR42929:SF1">
    <property type="entry name" value="INNER MEMBRANE ABC TRANSPORTER PERMEASE PROTEIN YDCU-RELATED"/>
    <property type="match status" value="1"/>
</dbReference>
<accession>A0A645EZA1</accession>
<dbReference type="InterPro" id="IPR000515">
    <property type="entry name" value="MetI-like"/>
</dbReference>
<evidence type="ECO:0000256" key="2">
    <source>
        <dbReference type="ARBA" id="ARBA00007069"/>
    </source>
</evidence>
<feature type="transmembrane region" description="Helical" evidence="8">
    <location>
        <begin position="30"/>
        <end position="53"/>
    </location>
</feature>
<proteinExistence type="inferred from homology"/>
<evidence type="ECO:0000256" key="3">
    <source>
        <dbReference type="ARBA" id="ARBA00022448"/>
    </source>
</evidence>
<dbReference type="Pfam" id="PF00528">
    <property type="entry name" value="BPD_transp_1"/>
    <property type="match status" value="1"/>
</dbReference>
<sequence length="117" mass="12348">MILTMTAAWSNANWSLIEAAVNLGASRATILFKVLLPMLGPAIFAGSSLLFAVSMGAFGTAFALTGTGVKILPLVIYTHVSEVSVDIGRADAIAVVLAVVTTLVIMLYERFFAAKER</sequence>
<evidence type="ECO:0000313" key="10">
    <source>
        <dbReference type="EMBL" id="MPN05724.1"/>
    </source>
</evidence>
<protein>
    <recommendedName>
        <fullName evidence="9">ABC transmembrane type-1 domain-containing protein</fullName>
    </recommendedName>
</protein>
<evidence type="ECO:0000256" key="8">
    <source>
        <dbReference type="SAM" id="Phobius"/>
    </source>
</evidence>
<keyword evidence="3" id="KW-0813">Transport</keyword>
<dbReference type="PANTHER" id="PTHR42929">
    <property type="entry name" value="INNER MEMBRANE ABC TRANSPORTER PERMEASE PROTEIN YDCU-RELATED-RELATED"/>
    <property type="match status" value="1"/>
</dbReference>
<feature type="transmembrane region" description="Helical" evidence="8">
    <location>
        <begin position="60"/>
        <end position="80"/>
    </location>
</feature>
<dbReference type="EMBL" id="VSSQ01051629">
    <property type="protein sequence ID" value="MPN05724.1"/>
    <property type="molecule type" value="Genomic_DNA"/>
</dbReference>